<feature type="coiled-coil region" evidence="4">
    <location>
        <begin position="156"/>
        <end position="183"/>
    </location>
</feature>
<keyword evidence="4" id="KW-0175">Coiled coil</keyword>
<dbReference type="NCBIfam" id="TIGR01543">
    <property type="entry name" value="proheadase_HK97"/>
    <property type="match status" value="1"/>
</dbReference>
<name>A0AAW7ANH8_9STAP</name>
<reference evidence="6" key="2">
    <citation type="submission" date="2023-03" db="EMBL/GenBank/DDBJ databases">
        <authorList>
            <person name="Vazquez L."/>
            <person name="Rodriguez J."/>
            <person name="Mayo B."/>
            <person name="Florez A.B."/>
        </authorList>
    </citation>
    <scope>NUCLEOTIDE SEQUENCE</scope>
    <source>
        <strain evidence="6">5A3I</strain>
    </source>
</reference>
<keyword evidence="3" id="KW-0378">Hydrolase</keyword>
<evidence type="ECO:0000256" key="4">
    <source>
        <dbReference type="SAM" id="Coils"/>
    </source>
</evidence>
<dbReference type="AlphaFoldDB" id="A0AAW7ANH8"/>
<dbReference type="RefSeq" id="WP_285323984.1">
    <property type="nucleotide sequence ID" value="NZ_JARGCK010000008.1"/>
</dbReference>
<evidence type="ECO:0000256" key="2">
    <source>
        <dbReference type="ARBA" id="ARBA00022670"/>
    </source>
</evidence>
<evidence type="ECO:0000259" key="5">
    <source>
        <dbReference type="Pfam" id="PF04586"/>
    </source>
</evidence>
<feature type="domain" description="Prohead serine protease" evidence="5">
    <location>
        <begin position="8"/>
        <end position="165"/>
    </location>
</feature>
<keyword evidence="2 6" id="KW-0645">Protease</keyword>
<dbReference type="GO" id="GO:0008233">
    <property type="term" value="F:peptidase activity"/>
    <property type="evidence" value="ECO:0007669"/>
    <property type="project" value="UniProtKB-KW"/>
</dbReference>
<evidence type="ECO:0000256" key="1">
    <source>
        <dbReference type="ARBA" id="ARBA00022612"/>
    </source>
</evidence>
<dbReference type="Proteomes" id="UP001174037">
    <property type="component" value="Unassembled WGS sequence"/>
</dbReference>
<dbReference type="GO" id="GO:0006508">
    <property type="term" value="P:proteolysis"/>
    <property type="evidence" value="ECO:0007669"/>
    <property type="project" value="UniProtKB-KW"/>
</dbReference>
<evidence type="ECO:0000256" key="3">
    <source>
        <dbReference type="ARBA" id="ARBA00022801"/>
    </source>
</evidence>
<dbReference type="InterPro" id="IPR054613">
    <property type="entry name" value="Peptidase_S78_dom"/>
</dbReference>
<dbReference type="InterPro" id="IPR006433">
    <property type="entry name" value="Prohead_protease"/>
</dbReference>
<keyword evidence="1" id="KW-1188">Viral release from host cell</keyword>
<dbReference type="Pfam" id="PF04586">
    <property type="entry name" value="Peptidase_S78"/>
    <property type="match status" value="1"/>
</dbReference>
<dbReference type="EMBL" id="JARGCK010000008">
    <property type="protein sequence ID" value="MDK9866414.1"/>
    <property type="molecule type" value="Genomic_DNA"/>
</dbReference>
<organism evidence="6 7">
    <name type="scientific">Staphylococcus equorum</name>
    <dbReference type="NCBI Taxonomy" id="246432"/>
    <lineage>
        <taxon>Bacteria</taxon>
        <taxon>Bacillati</taxon>
        <taxon>Bacillota</taxon>
        <taxon>Bacilli</taxon>
        <taxon>Bacillales</taxon>
        <taxon>Staphylococcaceae</taxon>
        <taxon>Staphylococcus</taxon>
    </lineage>
</organism>
<reference evidence="6" key="1">
    <citation type="journal article" date="2023" name="Int. J. Mol. Sci.">
        <title>Antibiotic Resistance/Susceptibility Profiles of Staphylococcus equorum Strains from Cheese, and Genome Analysis for Antibiotic Resistance Genes.</title>
        <authorList>
            <person name="Vazquez L."/>
            <person name="Srednik M.E."/>
            <person name="Rodriguez J."/>
            <person name="Florez A.B."/>
            <person name="Mayo B."/>
        </authorList>
    </citation>
    <scope>NUCLEOTIDE SEQUENCE</scope>
    <source>
        <strain evidence="6">5A3I</strain>
    </source>
</reference>
<evidence type="ECO:0000313" key="7">
    <source>
        <dbReference type="Proteomes" id="UP001174037"/>
    </source>
</evidence>
<comment type="caution">
    <text evidence="6">The sequence shown here is derived from an EMBL/GenBank/DDBJ whole genome shotgun (WGS) entry which is preliminary data.</text>
</comment>
<gene>
    <name evidence="6" type="ORF">P1A27_10720</name>
</gene>
<proteinExistence type="predicted"/>
<evidence type="ECO:0000313" key="6">
    <source>
        <dbReference type="EMBL" id="MDK9866414.1"/>
    </source>
</evidence>
<protein>
    <submittedName>
        <fullName evidence="6">HK97 family phage prohead protease</fullName>
    </submittedName>
</protein>
<accession>A0AAW7ANH8</accession>
<sequence length="189" mass="21297">MKEIRSAEIQAETNSDDEMILEGTAIVFDKPALINTPNGSYTEVVKRNALDGLKFNDTRLLVSHDVNRLPLAKSPKTMDIWKDDAGMHFRARLANTSEARSVYESIKRGDLGGVSFGFTVSDGSQYDVERRTRTITKIDKVLEFSVVNFPAYSETSVEARNQIQEAEIRQQQINQAKINLNKLFLKGIK</sequence>